<sequence>MERREFICINCPLGCALTVTMEQGQVLKVEGNTCPRGKSYGEKEVTNPTRIVTTSVKVAGGTAPVVSVKTASDIPKGKIKDCMAALKQVSVKAPVCIGDVILKDVCSTGTDIVATRNVAKKVSESNRK</sequence>
<dbReference type="EMBL" id="CP030280">
    <property type="protein sequence ID" value="AWY98655.1"/>
    <property type="molecule type" value="Genomic_DNA"/>
</dbReference>
<organism evidence="1 2">
    <name type="scientific">Blautia argi</name>
    <dbReference type="NCBI Taxonomy" id="1912897"/>
    <lineage>
        <taxon>Bacteria</taxon>
        <taxon>Bacillati</taxon>
        <taxon>Bacillota</taxon>
        <taxon>Clostridia</taxon>
        <taxon>Lachnospirales</taxon>
        <taxon>Lachnospiraceae</taxon>
        <taxon>Blautia</taxon>
    </lineage>
</organism>
<reference evidence="2" key="1">
    <citation type="submission" date="2018-06" db="EMBL/GenBank/DDBJ databases">
        <title>Description of Blautia argi sp. nov., a new anaerobic isolated from dog feces.</title>
        <authorList>
            <person name="Chang Y.-H."/>
            <person name="Paek J."/>
            <person name="Shin Y."/>
        </authorList>
    </citation>
    <scope>NUCLEOTIDE SEQUENCE [LARGE SCALE GENOMIC DNA]</scope>
    <source>
        <strain evidence="2">KCTC 15426</strain>
    </source>
</reference>
<dbReference type="Proteomes" id="UP000250003">
    <property type="component" value="Chromosome"/>
</dbReference>
<protein>
    <submittedName>
        <fullName evidence="1">NAD(FAD)-dependent dehydrogenase</fullName>
    </submittedName>
</protein>
<gene>
    <name evidence="1" type="ORF">DQQ01_11375</name>
</gene>
<dbReference type="Gene3D" id="2.20.25.90">
    <property type="entry name" value="ADC-like domains"/>
    <property type="match status" value="1"/>
</dbReference>
<dbReference type="SUPFAM" id="SSF160148">
    <property type="entry name" value="CPE0013-like"/>
    <property type="match status" value="1"/>
</dbReference>
<dbReference type="InterPro" id="IPR036593">
    <property type="entry name" value="CPE0013-like_sf"/>
</dbReference>
<dbReference type="InterPro" id="IPR012460">
    <property type="entry name" value="DUF1667"/>
</dbReference>
<dbReference type="PANTHER" id="PTHR39450:SF1">
    <property type="entry name" value="DUF1667 DOMAIN-CONTAINING PROTEIN"/>
    <property type="match status" value="1"/>
</dbReference>
<name>A0A2Z4UC52_9FIRM</name>
<dbReference type="PANTHER" id="PTHR39450">
    <property type="entry name" value="MOLYBDOPTERIN OXIDOREDUCTASE, 4FE-4S CLUSTER-BINDING SUBUNIT"/>
    <property type="match status" value="1"/>
</dbReference>
<accession>A0A2Z4UC52</accession>
<dbReference type="SUPFAM" id="SSF53706">
    <property type="entry name" value="Formate dehydrogenase/DMSO reductase, domains 1-3"/>
    <property type="match status" value="1"/>
</dbReference>
<dbReference type="RefSeq" id="WP_111920141.1">
    <property type="nucleotide sequence ID" value="NZ_CAUWHR010000026.1"/>
</dbReference>
<dbReference type="KEGG" id="blau:DQQ01_11375"/>
<dbReference type="OrthoDB" id="9811531at2"/>
<dbReference type="Pfam" id="PF07892">
    <property type="entry name" value="DUF1667"/>
    <property type="match status" value="1"/>
</dbReference>
<evidence type="ECO:0000313" key="2">
    <source>
        <dbReference type="Proteomes" id="UP000250003"/>
    </source>
</evidence>
<evidence type="ECO:0000313" key="1">
    <source>
        <dbReference type="EMBL" id="AWY98655.1"/>
    </source>
</evidence>
<dbReference type="Gene3D" id="3.10.530.10">
    <property type="entry name" value="CPE0013-like"/>
    <property type="match status" value="1"/>
</dbReference>
<proteinExistence type="predicted"/>
<keyword evidence="2" id="KW-1185">Reference proteome</keyword>
<dbReference type="AlphaFoldDB" id="A0A2Z4UC52"/>